<dbReference type="EMBL" id="CP003179">
    <property type="protein sequence ID" value="AEW03650.1"/>
    <property type="molecule type" value="Genomic_DNA"/>
</dbReference>
<dbReference type="PATRIC" id="fig|679936.5.peg.84"/>
<dbReference type="AlphaFoldDB" id="G8TVL1"/>
<organism evidence="4 5">
    <name type="scientific">Sulfobacillus acidophilus (strain ATCC 700253 / DSM 10332 / NAL)</name>
    <dbReference type="NCBI Taxonomy" id="679936"/>
    <lineage>
        <taxon>Bacteria</taxon>
        <taxon>Bacillati</taxon>
        <taxon>Bacillota</taxon>
        <taxon>Clostridia</taxon>
        <taxon>Eubacteriales</taxon>
        <taxon>Clostridiales Family XVII. Incertae Sedis</taxon>
        <taxon>Sulfobacillus</taxon>
    </lineage>
</organism>
<sequence>MEALQITPLLATDWHAVRQIYWEGIQTGHATFEEHPPEWVAWDTAHLKACRLVARVDGPPVGWAALSPVSSRCVYAGVAEVSIYVSEKVRGQGVGRRLLQALIDASEEEGFWTLQSGVFPENTASVALHKKLGFREVGRRERIGRLHGVWRDVLLLERRSPVIGVNDDMNPEAG</sequence>
<dbReference type="STRING" id="679936.Sulac_0077"/>
<dbReference type="PANTHER" id="PTHR43877">
    <property type="entry name" value="AMINOALKYLPHOSPHONATE N-ACETYLTRANSFERASE-RELATED-RELATED"/>
    <property type="match status" value="1"/>
</dbReference>
<dbReference type="GO" id="GO:0016747">
    <property type="term" value="F:acyltransferase activity, transferring groups other than amino-acyl groups"/>
    <property type="evidence" value="ECO:0007669"/>
    <property type="project" value="InterPro"/>
</dbReference>
<evidence type="ECO:0000313" key="5">
    <source>
        <dbReference type="Proteomes" id="UP000005439"/>
    </source>
</evidence>
<dbReference type="Gene3D" id="3.40.630.30">
    <property type="match status" value="1"/>
</dbReference>
<feature type="domain" description="N-acetyltransferase" evidence="3">
    <location>
        <begin position="4"/>
        <end position="157"/>
    </location>
</feature>
<gene>
    <name evidence="4" type="ordered locus">Sulac_0077</name>
</gene>
<keyword evidence="5" id="KW-1185">Reference proteome</keyword>
<dbReference type="HOGENOM" id="CLU_013985_4_5_9"/>
<keyword evidence="2" id="KW-0012">Acyltransferase</keyword>
<dbReference type="CDD" id="cd04301">
    <property type="entry name" value="NAT_SF"/>
    <property type="match status" value="1"/>
</dbReference>
<dbReference type="InterPro" id="IPR050832">
    <property type="entry name" value="Bact_Acetyltransf"/>
</dbReference>
<proteinExistence type="predicted"/>
<dbReference type="Pfam" id="PF00583">
    <property type="entry name" value="Acetyltransf_1"/>
    <property type="match status" value="1"/>
</dbReference>
<evidence type="ECO:0000313" key="4">
    <source>
        <dbReference type="EMBL" id="AEW03650.1"/>
    </source>
</evidence>
<name>G8TVL1_SULAD</name>
<dbReference type="InterPro" id="IPR016181">
    <property type="entry name" value="Acyl_CoA_acyltransferase"/>
</dbReference>
<protein>
    <submittedName>
        <fullName evidence="4">GCN5-related N-acetyltransferase</fullName>
    </submittedName>
</protein>
<reference evidence="4 5" key="2">
    <citation type="journal article" date="2012" name="Stand. Genomic Sci.">
        <title>Complete genome sequence of the moderately thermophilic mineral-sulfide-oxidizing firmicute Sulfobacillus acidophilus type strain (NAL(T)).</title>
        <authorList>
            <person name="Anderson I."/>
            <person name="Chertkov O."/>
            <person name="Chen A."/>
            <person name="Saunders E."/>
            <person name="Lapidus A."/>
            <person name="Nolan M."/>
            <person name="Lucas S."/>
            <person name="Hammon N."/>
            <person name="Deshpande S."/>
            <person name="Cheng J.F."/>
            <person name="Han C."/>
            <person name="Tapia R."/>
            <person name="Goodwin L.A."/>
            <person name="Pitluck S."/>
            <person name="Liolios K."/>
            <person name="Pagani I."/>
            <person name="Ivanova N."/>
            <person name="Mikhailova N."/>
            <person name="Pati A."/>
            <person name="Palaniappan K."/>
            <person name="Land M."/>
            <person name="Pan C."/>
            <person name="Rohde M."/>
            <person name="Pukall R."/>
            <person name="Goker M."/>
            <person name="Detter J.C."/>
            <person name="Woyke T."/>
            <person name="Bristow J."/>
            <person name="Eisen J.A."/>
            <person name="Markowitz V."/>
            <person name="Hugenholtz P."/>
            <person name="Kyrpides N.C."/>
            <person name="Klenk H.P."/>
            <person name="Mavromatis K."/>
        </authorList>
    </citation>
    <scope>NUCLEOTIDE SEQUENCE [LARGE SCALE GENOMIC DNA]</scope>
    <source>
        <strain evidence="5">ATCC 700253 / DSM 10332 / NAL</strain>
    </source>
</reference>
<dbReference type="InterPro" id="IPR000182">
    <property type="entry name" value="GNAT_dom"/>
</dbReference>
<evidence type="ECO:0000256" key="2">
    <source>
        <dbReference type="ARBA" id="ARBA00023315"/>
    </source>
</evidence>
<evidence type="ECO:0000259" key="3">
    <source>
        <dbReference type="PROSITE" id="PS51186"/>
    </source>
</evidence>
<dbReference type="PROSITE" id="PS51186">
    <property type="entry name" value="GNAT"/>
    <property type="match status" value="1"/>
</dbReference>
<keyword evidence="1" id="KW-0808">Transferase</keyword>
<accession>G8TVL1</accession>
<reference evidence="5" key="1">
    <citation type="submission" date="2011-12" db="EMBL/GenBank/DDBJ databases">
        <title>The complete genome of chromosome of Sulfobacillus acidophilus DSM 10332.</title>
        <authorList>
            <person name="Lucas S."/>
            <person name="Han J."/>
            <person name="Lapidus A."/>
            <person name="Bruce D."/>
            <person name="Goodwin L."/>
            <person name="Pitluck S."/>
            <person name="Peters L."/>
            <person name="Kyrpides N."/>
            <person name="Mavromatis K."/>
            <person name="Ivanova N."/>
            <person name="Mikhailova N."/>
            <person name="Chertkov O."/>
            <person name="Saunders E."/>
            <person name="Detter J.C."/>
            <person name="Tapia R."/>
            <person name="Han C."/>
            <person name="Land M."/>
            <person name="Hauser L."/>
            <person name="Markowitz V."/>
            <person name="Cheng J.-F."/>
            <person name="Hugenholtz P."/>
            <person name="Woyke T."/>
            <person name="Wu D."/>
            <person name="Pukall R."/>
            <person name="Gehrich-Schroeter G."/>
            <person name="Schneider S."/>
            <person name="Klenk H.-P."/>
            <person name="Eisen J.A."/>
        </authorList>
    </citation>
    <scope>NUCLEOTIDE SEQUENCE [LARGE SCALE GENOMIC DNA]</scope>
    <source>
        <strain evidence="5">ATCC 700253 / DSM 10332 / NAL</strain>
    </source>
</reference>
<dbReference type="Proteomes" id="UP000005439">
    <property type="component" value="Chromosome"/>
</dbReference>
<evidence type="ECO:0000256" key="1">
    <source>
        <dbReference type="ARBA" id="ARBA00022679"/>
    </source>
</evidence>
<dbReference type="KEGG" id="sap:Sulac_0077"/>
<dbReference type="SUPFAM" id="SSF55729">
    <property type="entry name" value="Acyl-CoA N-acyltransferases (Nat)"/>
    <property type="match status" value="1"/>
</dbReference>